<dbReference type="AlphaFoldDB" id="A0AAE3HFF3"/>
<accession>A0AAE3HFF3</accession>
<feature type="binding site" evidence="12">
    <location>
        <begin position="255"/>
        <end position="257"/>
    </location>
    <ligand>
        <name>GTP</name>
        <dbReference type="ChEBI" id="CHEBI:37565"/>
    </ligand>
</feature>
<evidence type="ECO:0000256" key="12">
    <source>
        <dbReference type="HAMAP-Rule" id="MF_01225"/>
    </source>
</evidence>
<dbReference type="SFLD" id="SFLDS00029">
    <property type="entry name" value="Radical_SAM"/>
    <property type="match status" value="1"/>
</dbReference>
<evidence type="ECO:0000313" key="14">
    <source>
        <dbReference type="EMBL" id="MCR1899590.1"/>
    </source>
</evidence>
<feature type="binding site" evidence="12">
    <location>
        <position position="63"/>
    </location>
    <ligand>
        <name>GTP</name>
        <dbReference type="ChEBI" id="CHEBI:37565"/>
    </ligand>
</feature>
<dbReference type="Proteomes" id="UP001205748">
    <property type="component" value="Unassembled WGS sequence"/>
</dbReference>
<dbReference type="GO" id="GO:0051539">
    <property type="term" value="F:4 iron, 4 sulfur cluster binding"/>
    <property type="evidence" value="ECO:0007669"/>
    <property type="project" value="UniProtKB-UniRule"/>
</dbReference>
<dbReference type="InterPro" id="IPR058240">
    <property type="entry name" value="rSAM_sf"/>
</dbReference>
<keyword evidence="10 12" id="KW-0456">Lyase</keyword>
<keyword evidence="7 12" id="KW-0411">Iron-sulfur</keyword>
<dbReference type="EMBL" id="JANKAS010000011">
    <property type="protein sequence ID" value="MCR1899590.1"/>
    <property type="molecule type" value="Genomic_DNA"/>
</dbReference>
<evidence type="ECO:0000256" key="1">
    <source>
        <dbReference type="ARBA" id="ARBA00012167"/>
    </source>
</evidence>
<dbReference type="NCBIfam" id="TIGR02666">
    <property type="entry name" value="moaA"/>
    <property type="match status" value="1"/>
</dbReference>
<feature type="binding site" evidence="12">
    <location>
        <position position="94"/>
    </location>
    <ligand>
        <name>GTP</name>
        <dbReference type="ChEBI" id="CHEBI:37565"/>
    </ligand>
</feature>
<dbReference type="NCBIfam" id="NF001199">
    <property type="entry name" value="PRK00164.2-1"/>
    <property type="match status" value="1"/>
</dbReference>
<dbReference type="InterPro" id="IPR013785">
    <property type="entry name" value="Aldolase_TIM"/>
</dbReference>
<evidence type="ECO:0000256" key="10">
    <source>
        <dbReference type="ARBA" id="ARBA00023239"/>
    </source>
</evidence>
<evidence type="ECO:0000313" key="15">
    <source>
        <dbReference type="Proteomes" id="UP001205748"/>
    </source>
</evidence>
<keyword evidence="9 12" id="KW-0501">Molybdenum cofactor biosynthesis</keyword>
<evidence type="ECO:0000256" key="5">
    <source>
        <dbReference type="ARBA" id="ARBA00022741"/>
    </source>
</evidence>
<dbReference type="PROSITE" id="PS51918">
    <property type="entry name" value="RADICAL_SAM"/>
    <property type="match status" value="1"/>
</dbReference>
<dbReference type="SFLD" id="SFLDG01386">
    <property type="entry name" value="main_SPASM_domain-containing"/>
    <property type="match status" value="1"/>
</dbReference>
<dbReference type="GO" id="GO:0005525">
    <property type="term" value="F:GTP binding"/>
    <property type="evidence" value="ECO:0007669"/>
    <property type="project" value="UniProtKB-UniRule"/>
</dbReference>
<evidence type="ECO:0000256" key="9">
    <source>
        <dbReference type="ARBA" id="ARBA00023150"/>
    </source>
</evidence>
<dbReference type="InterPro" id="IPR050105">
    <property type="entry name" value="MoCo_biosynth_MoaA/MoaC"/>
</dbReference>
<feature type="binding site" evidence="12">
    <location>
        <position position="27"/>
    </location>
    <ligand>
        <name>[4Fe-4S] cluster</name>
        <dbReference type="ChEBI" id="CHEBI:49883"/>
        <label>1</label>
        <note>4Fe-4S-S-AdoMet</note>
    </ligand>
</feature>
<gene>
    <name evidence="12 14" type="primary">moaA</name>
    <name evidence="14" type="ORF">NSA47_11445</name>
</gene>
<dbReference type="HAMAP" id="MF_01225_B">
    <property type="entry name" value="MoaA_B"/>
    <property type="match status" value="1"/>
</dbReference>
<feature type="binding site" evidence="12">
    <location>
        <position position="253"/>
    </location>
    <ligand>
        <name>[4Fe-4S] cluster</name>
        <dbReference type="ChEBI" id="CHEBI:49883"/>
        <label>2</label>
        <note>4Fe-4S-substrate</note>
    </ligand>
</feature>
<reference evidence="14" key="1">
    <citation type="submission" date="2022-07" db="EMBL/GenBank/DDBJ databases">
        <title>Enhanced cultured diversity of the mouse gut microbiota enables custom-made synthetic communities.</title>
        <authorList>
            <person name="Afrizal A."/>
        </authorList>
    </citation>
    <scope>NUCLEOTIDE SEQUENCE</scope>
    <source>
        <strain evidence="14">DSM 28593</strain>
    </source>
</reference>
<dbReference type="GO" id="GO:0061798">
    <property type="term" value="F:GTP 3',8'-cyclase activity"/>
    <property type="evidence" value="ECO:0007669"/>
    <property type="project" value="UniProtKB-UniRule"/>
</dbReference>
<name>A0AAE3HFF3_9FIRM</name>
<evidence type="ECO:0000256" key="3">
    <source>
        <dbReference type="ARBA" id="ARBA00022691"/>
    </source>
</evidence>
<dbReference type="Pfam" id="PF04055">
    <property type="entry name" value="Radical_SAM"/>
    <property type="match status" value="1"/>
</dbReference>
<dbReference type="PANTHER" id="PTHR22960:SF0">
    <property type="entry name" value="MOLYBDENUM COFACTOR BIOSYNTHESIS PROTEIN 1"/>
    <property type="match status" value="1"/>
</dbReference>
<feature type="binding site" evidence="12">
    <location>
        <position position="13"/>
    </location>
    <ligand>
        <name>GTP</name>
        <dbReference type="ChEBI" id="CHEBI:37565"/>
    </ligand>
</feature>
<dbReference type="EC" id="4.1.99.22" evidence="1 12"/>
<keyword evidence="4 12" id="KW-0479">Metal-binding</keyword>
<feature type="domain" description="Radical SAM core" evidence="13">
    <location>
        <begin position="4"/>
        <end position="227"/>
    </location>
</feature>
<evidence type="ECO:0000259" key="13">
    <source>
        <dbReference type="PROSITE" id="PS51918"/>
    </source>
</evidence>
<dbReference type="GO" id="GO:0061799">
    <property type="term" value="F:cyclic pyranopterin monophosphate synthase activity"/>
    <property type="evidence" value="ECO:0007669"/>
    <property type="project" value="TreeGrafter"/>
</dbReference>
<evidence type="ECO:0000256" key="6">
    <source>
        <dbReference type="ARBA" id="ARBA00023004"/>
    </source>
</evidence>
<evidence type="ECO:0000256" key="7">
    <source>
        <dbReference type="ARBA" id="ARBA00023014"/>
    </source>
</evidence>
<comment type="catalytic activity">
    <reaction evidence="11 12">
        <text>GTP + AH2 + S-adenosyl-L-methionine = (8S)-3',8-cyclo-7,8-dihydroguanosine 5'-triphosphate + 5'-deoxyadenosine + L-methionine + A + H(+)</text>
        <dbReference type="Rhea" id="RHEA:49576"/>
        <dbReference type="ChEBI" id="CHEBI:13193"/>
        <dbReference type="ChEBI" id="CHEBI:15378"/>
        <dbReference type="ChEBI" id="CHEBI:17319"/>
        <dbReference type="ChEBI" id="CHEBI:17499"/>
        <dbReference type="ChEBI" id="CHEBI:37565"/>
        <dbReference type="ChEBI" id="CHEBI:57844"/>
        <dbReference type="ChEBI" id="CHEBI:59789"/>
        <dbReference type="ChEBI" id="CHEBI:131766"/>
        <dbReference type="EC" id="4.1.99.22"/>
    </reaction>
</comment>
<dbReference type="Pfam" id="PF06463">
    <property type="entry name" value="Mob_synth_C"/>
    <property type="match status" value="1"/>
</dbReference>
<dbReference type="GO" id="GO:0046872">
    <property type="term" value="F:metal ion binding"/>
    <property type="evidence" value="ECO:0007669"/>
    <property type="project" value="UniProtKB-KW"/>
</dbReference>
<evidence type="ECO:0000256" key="4">
    <source>
        <dbReference type="ARBA" id="ARBA00022723"/>
    </source>
</evidence>
<feature type="binding site" evidence="12">
    <location>
        <position position="250"/>
    </location>
    <ligand>
        <name>[4Fe-4S] cluster</name>
        <dbReference type="ChEBI" id="CHEBI:49883"/>
        <label>2</label>
        <note>4Fe-4S-substrate</note>
    </ligand>
</feature>
<feature type="binding site" evidence="12">
    <location>
        <position position="26"/>
    </location>
    <ligand>
        <name>S-adenosyl-L-methionine</name>
        <dbReference type="ChEBI" id="CHEBI:59789"/>
    </ligand>
</feature>
<dbReference type="InterPro" id="IPR007197">
    <property type="entry name" value="rSAM"/>
</dbReference>
<protein>
    <recommendedName>
        <fullName evidence="1 12">GTP 3',8-cyclase</fullName>
        <ecNumber evidence="1 12">4.1.99.22</ecNumber>
    </recommendedName>
    <alternativeName>
        <fullName evidence="12">Molybdenum cofactor biosynthesis protein A</fullName>
    </alternativeName>
</protein>
<keyword evidence="3 12" id="KW-0949">S-adenosyl-L-methionine</keyword>
<dbReference type="CDD" id="cd21117">
    <property type="entry name" value="Twitch_MoaA"/>
    <property type="match status" value="1"/>
</dbReference>
<dbReference type="InterPro" id="IPR013483">
    <property type="entry name" value="MoaA"/>
</dbReference>
<feature type="binding site" evidence="12">
    <location>
        <position position="189"/>
    </location>
    <ligand>
        <name>S-adenosyl-L-methionine</name>
        <dbReference type="ChEBI" id="CHEBI:59789"/>
    </ligand>
</feature>
<dbReference type="GO" id="GO:1904047">
    <property type="term" value="F:S-adenosyl-L-methionine binding"/>
    <property type="evidence" value="ECO:0007669"/>
    <property type="project" value="UniProtKB-UniRule"/>
</dbReference>
<evidence type="ECO:0000256" key="11">
    <source>
        <dbReference type="ARBA" id="ARBA00048697"/>
    </source>
</evidence>
<feature type="binding site" evidence="12">
    <location>
        <position position="155"/>
    </location>
    <ligand>
        <name>GTP</name>
        <dbReference type="ChEBI" id="CHEBI:37565"/>
    </ligand>
</feature>
<feature type="binding site" evidence="12">
    <location>
        <position position="267"/>
    </location>
    <ligand>
        <name>[4Fe-4S] cluster</name>
        <dbReference type="ChEBI" id="CHEBI:49883"/>
        <label>2</label>
        <note>4Fe-4S-substrate</note>
    </ligand>
</feature>
<dbReference type="PANTHER" id="PTHR22960">
    <property type="entry name" value="MOLYBDOPTERIN COFACTOR SYNTHESIS PROTEIN A"/>
    <property type="match status" value="1"/>
</dbReference>
<dbReference type="InterPro" id="IPR040064">
    <property type="entry name" value="MoaA-like"/>
</dbReference>
<dbReference type="SFLD" id="SFLDG01067">
    <property type="entry name" value="SPASM/twitch_domain_containing"/>
    <property type="match status" value="1"/>
</dbReference>
<dbReference type="SMART" id="SM00729">
    <property type="entry name" value="Elp3"/>
    <property type="match status" value="1"/>
</dbReference>
<proteinExistence type="inferred from homology"/>
<keyword evidence="5 12" id="KW-0547">Nucleotide-binding</keyword>
<comment type="pathway">
    <text evidence="12">Cofactor biosynthesis; molybdopterin biosynthesis.</text>
</comment>
<evidence type="ECO:0000256" key="8">
    <source>
        <dbReference type="ARBA" id="ARBA00023134"/>
    </source>
</evidence>
<dbReference type="PROSITE" id="PS01305">
    <property type="entry name" value="MOAA_NIFB_PQQE"/>
    <property type="match status" value="1"/>
</dbReference>
<organism evidence="14 15">
    <name type="scientific">Irregularibacter muris</name>
    <dbReference type="NCBI Taxonomy" id="1796619"/>
    <lineage>
        <taxon>Bacteria</taxon>
        <taxon>Bacillati</taxon>
        <taxon>Bacillota</taxon>
        <taxon>Clostridia</taxon>
        <taxon>Eubacteriales</taxon>
        <taxon>Eubacteriaceae</taxon>
        <taxon>Irregularibacter</taxon>
    </lineage>
</organism>
<comment type="caution">
    <text evidence="14">The sequence shown here is derived from an EMBL/GenBank/DDBJ whole genome shotgun (WGS) entry which is preliminary data.</text>
</comment>
<dbReference type="GO" id="GO:0006777">
    <property type="term" value="P:Mo-molybdopterin cofactor biosynthetic process"/>
    <property type="evidence" value="ECO:0007669"/>
    <property type="project" value="UniProtKB-UniRule"/>
</dbReference>
<comment type="subunit">
    <text evidence="12">Monomer and homodimer.</text>
</comment>
<dbReference type="RefSeq" id="WP_257532109.1">
    <property type="nucleotide sequence ID" value="NZ_JANKAS010000011.1"/>
</dbReference>
<comment type="cofactor">
    <cofactor evidence="12">
        <name>[4Fe-4S] cluster</name>
        <dbReference type="ChEBI" id="CHEBI:49883"/>
    </cofactor>
    <text evidence="12">Binds 2 [4Fe-4S] clusters. Binds 1 [4Fe-4S] cluster coordinated with 3 cysteines and an exchangeable S-adenosyl-L-methionine and 1 [4Fe-4S] cluster coordinated with 3 cysteines and the GTP-derived substrate.</text>
</comment>
<feature type="binding site" evidence="12">
    <location>
        <position position="24"/>
    </location>
    <ligand>
        <name>[4Fe-4S] cluster</name>
        <dbReference type="ChEBI" id="CHEBI:49883"/>
        <label>1</label>
        <note>4Fe-4S-S-AdoMet</note>
    </ligand>
</feature>
<keyword evidence="2 12" id="KW-0004">4Fe-4S</keyword>
<sequence>MRDGWLRNIEYLRISITDRCNLRCFYCMPEEGVQKLCHKEILSFEELYSIVKTAVELGISKVRITGGEPLVRLGVVDFIKRISKLSGLKDIAMTTNGILLEKYAKDLKEAGLHRLNISMDTLKEDRFKQITRGGDLNQVLKGIEIANSVGLGPIKINTVIMKGINEDEIEAFAKLTLDQPYQIRFIELMPMGEAESIEDDRFISNQEIMRKLPELIPVIKENDAGPAKYYRLPKAKGKIGFISPMSQHFCSSCNRIRLTADGKIKPCLHSNHEIDLKTTLRHHPEKIKDILIQSILSKPERHHLNDDRKSSHRRMYQIGG</sequence>
<keyword evidence="8 12" id="KW-0342">GTP-binding</keyword>
<keyword evidence="6 12" id="KW-0408">Iron</keyword>
<dbReference type="SUPFAM" id="SSF102114">
    <property type="entry name" value="Radical SAM enzymes"/>
    <property type="match status" value="1"/>
</dbReference>
<dbReference type="CDD" id="cd01335">
    <property type="entry name" value="Radical_SAM"/>
    <property type="match status" value="1"/>
</dbReference>
<keyword evidence="15" id="KW-1185">Reference proteome</keyword>
<feature type="binding site" evidence="12">
    <location>
        <position position="118"/>
    </location>
    <ligand>
        <name>S-adenosyl-L-methionine</name>
        <dbReference type="ChEBI" id="CHEBI:59789"/>
    </ligand>
</feature>
<dbReference type="Gene3D" id="3.20.20.70">
    <property type="entry name" value="Aldolase class I"/>
    <property type="match status" value="1"/>
</dbReference>
<dbReference type="InterPro" id="IPR006638">
    <property type="entry name" value="Elp3/MiaA/NifB-like_rSAM"/>
</dbReference>
<dbReference type="SFLD" id="SFLDG01383">
    <property type="entry name" value="cyclic_pyranopterin_phosphate"/>
    <property type="match status" value="1"/>
</dbReference>
<comment type="similarity">
    <text evidence="12">Belongs to the radical SAM superfamily. MoaA family.</text>
</comment>
<feature type="binding site" evidence="12">
    <location>
        <position position="20"/>
    </location>
    <ligand>
        <name>[4Fe-4S] cluster</name>
        <dbReference type="ChEBI" id="CHEBI:49883"/>
        <label>1</label>
        <note>4Fe-4S-S-AdoMet</note>
    </ligand>
</feature>
<feature type="binding site" evidence="12">
    <location>
        <position position="67"/>
    </location>
    <ligand>
        <name>S-adenosyl-L-methionine</name>
        <dbReference type="ChEBI" id="CHEBI:59789"/>
    </ligand>
</feature>
<dbReference type="InterPro" id="IPR010505">
    <property type="entry name" value="MoaA_twitch"/>
</dbReference>
<evidence type="ECO:0000256" key="2">
    <source>
        <dbReference type="ARBA" id="ARBA00022485"/>
    </source>
</evidence>
<comment type="function">
    <text evidence="12">Catalyzes the cyclization of GTP to (8S)-3',8-cyclo-7,8-dihydroguanosine 5'-triphosphate.</text>
</comment>
<dbReference type="InterPro" id="IPR000385">
    <property type="entry name" value="MoaA_NifB_PqqE_Fe-S-bd_CS"/>
</dbReference>